<dbReference type="EMBL" id="GL883090">
    <property type="protein sequence ID" value="EGG12826.1"/>
    <property type="molecule type" value="Genomic_DNA"/>
</dbReference>
<feature type="transmembrane region" description="Helical" evidence="6">
    <location>
        <begin position="260"/>
        <end position="282"/>
    </location>
</feature>
<proteinExistence type="predicted"/>
<evidence type="ECO:0000256" key="6">
    <source>
        <dbReference type="SAM" id="Phobius"/>
    </source>
</evidence>
<reference evidence="10" key="1">
    <citation type="journal article" date="2011" name="Proc. Natl. Acad. Sci. U.S.A.">
        <title>Obligate biotrophy features unraveled by the genomic analysis of rust fungi.</title>
        <authorList>
            <person name="Duplessis S."/>
            <person name="Cuomo C.A."/>
            <person name="Lin Y.-C."/>
            <person name="Aerts A."/>
            <person name="Tisserant E."/>
            <person name="Veneault-Fourrey C."/>
            <person name="Joly D.L."/>
            <person name="Hacquard S."/>
            <person name="Amselem J."/>
            <person name="Cantarel B.L."/>
            <person name="Chiu R."/>
            <person name="Coutinho P.M."/>
            <person name="Feau N."/>
            <person name="Field M."/>
            <person name="Frey P."/>
            <person name="Gelhaye E."/>
            <person name="Goldberg J."/>
            <person name="Grabherr M.G."/>
            <person name="Kodira C.D."/>
            <person name="Kohler A."/>
            <person name="Kuees U."/>
            <person name="Lindquist E.A."/>
            <person name="Lucas S.M."/>
            <person name="Mago R."/>
            <person name="Mauceli E."/>
            <person name="Morin E."/>
            <person name="Murat C."/>
            <person name="Pangilinan J.L."/>
            <person name="Park R."/>
            <person name="Pearson M."/>
            <person name="Quesneville H."/>
            <person name="Rouhier N."/>
            <person name="Sakthikumar S."/>
            <person name="Salamov A.A."/>
            <person name="Schmutz J."/>
            <person name="Selles B."/>
            <person name="Shapiro H."/>
            <person name="Tanguay P."/>
            <person name="Tuskan G.A."/>
            <person name="Henrissat B."/>
            <person name="Van de Peer Y."/>
            <person name="Rouze P."/>
            <person name="Ellis J.G."/>
            <person name="Dodds P.N."/>
            <person name="Schein J.E."/>
            <person name="Zhong S."/>
            <person name="Hamelin R.C."/>
            <person name="Grigoriev I.V."/>
            <person name="Szabo L.J."/>
            <person name="Martin F."/>
        </authorList>
    </citation>
    <scope>NUCLEOTIDE SEQUENCE [LARGE SCALE GENOMIC DNA]</scope>
    <source>
        <strain evidence="10">98AG31 / pathotype 3-4-7</strain>
    </source>
</reference>
<feature type="compositionally biased region" description="Low complexity" evidence="5">
    <location>
        <begin position="81"/>
        <end position="100"/>
    </location>
</feature>
<feature type="transmembrane region" description="Helical" evidence="6">
    <location>
        <begin position="204"/>
        <end position="222"/>
    </location>
</feature>
<keyword evidence="7" id="KW-0732">Signal</keyword>
<dbReference type="GO" id="GO:0016020">
    <property type="term" value="C:membrane"/>
    <property type="evidence" value="ECO:0007669"/>
    <property type="project" value="UniProtKB-SubCell"/>
</dbReference>
<protein>
    <recommendedName>
        <fullName evidence="8">TM7S3/TM198-like domain-containing protein</fullName>
    </recommendedName>
</protein>
<feature type="domain" description="TM7S3/TM198-like" evidence="8">
    <location>
        <begin position="122"/>
        <end position="328"/>
    </location>
</feature>
<evidence type="ECO:0000256" key="2">
    <source>
        <dbReference type="ARBA" id="ARBA00022692"/>
    </source>
</evidence>
<dbReference type="Pfam" id="PF13886">
    <property type="entry name" value="TM7S3_TM198"/>
    <property type="match status" value="1"/>
</dbReference>
<feature type="transmembrane region" description="Helical" evidence="6">
    <location>
        <begin position="178"/>
        <end position="199"/>
    </location>
</feature>
<feature type="compositionally biased region" description="Polar residues" evidence="5">
    <location>
        <begin position="402"/>
        <end position="431"/>
    </location>
</feature>
<sequence>MFCLNRYVEGSRSTQFPIVLLLVLLAHSTIAQVVNVTNTPVLNSTQTPTNRATNLTSGIQATPIATNVSQTNQSQLASNVTSGPTSIPSNSTNSTNSANSTFNEREVLPLDTRVTAPFGILGALLIISGTPMAFWGGRNRWSSYFLTGAYVAAIIVMVPILRFGVIEQDPHPNNLVQGMFLLACVVAAVGAGGVSVIFWKGTRYLVGAGGGFVIALFILSLRENVLIRPPGLRWVMIIGSVTIGFVLATIPAIQLYVTVVATAAMGAAAVMLGVDCFTTAGVKEYWVYIVGFGQMFPKLDGHFPLTITMQAELGVMAGLFVMGAAVQWRLLEVIYKKIGVLKQLDRERAMVEEAAAYRQSMALDADLAIWEKRYNKNYSSSDAADSTSHANSPTLDHHTRKSSQFSLLPRLSKQTSPNEKAGDSQPSTPQAFNHSAKAHLLPGIDSGRGIRDSLGYEAEPLSPQVGDHLLSRTLQNSPVHQAHHIAQRETLAVIEDKMRTLEEVRQMRVSVEKLRAELASSSGSTEDQSPSPGPFNTNSLPIPTTTPTRAQIGEPSWKNSTGIDHSPNRYLRNPERLSSDPRPQSMSVAIDFDKFSSERRVARPPGAPTSWTKRMTMVDLREPSDRAGRPLPLENQERLRRISQGPTRLITVGEPAIVEKKVSPQRQSTVMTIEELDHRHKEAIRKLQGPTTESMTIKQTVESQTKSKRDRSSSHHMQQGGSGEGFNRYAPRPQHQRASTYTFDDRRNSAFVSQPSPLATPSAQKKDKASWLDY</sequence>
<keyword evidence="10" id="KW-1185">Reference proteome</keyword>
<feature type="transmembrane region" description="Helical" evidence="6">
    <location>
        <begin position="144"/>
        <end position="166"/>
    </location>
</feature>
<keyword evidence="3 6" id="KW-1133">Transmembrane helix</keyword>
<feature type="compositionally biased region" description="Basic and acidic residues" evidence="5">
    <location>
        <begin position="764"/>
        <end position="774"/>
    </location>
</feature>
<evidence type="ECO:0000313" key="9">
    <source>
        <dbReference type="EMBL" id="EGG12826.1"/>
    </source>
</evidence>
<name>F4R4K8_MELLP</name>
<dbReference type="AlphaFoldDB" id="F4R4K8"/>
<evidence type="ECO:0000256" key="4">
    <source>
        <dbReference type="ARBA" id="ARBA00023136"/>
    </source>
</evidence>
<dbReference type="InParanoid" id="F4R4K8"/>
<organism evidence="10">
    <name type="scientific">Melampsora larici-populina (strain 98AG31 / pathotype 3-4-7)</name>
    <name type="common">Poplar leaf rust fungus</name>
    <dbReference type="NCBI Taxonomy" id="747676"/>
    <lineage>
        <taxon>Eukaryota</taxon>
        <taxon>Fungi</taxon>
        <taxon>Dikarya</taxon>
        <taxon>Basidiomycota</taxon>
        <taxon>Pucciniomycotina</taxon>
        <taxon>Pucciniomycetes</taxon>
        <taxon>Pucciniales</taxon>
        <taxon>Melampsoraceae</taxon>
        <taxon>Melampsora</taxon>
    </lineage>
</organism>
<accession>F4R4K8</accession>
<dbReference type="PANTHER" id="PTHR39469">
    <property type="entry name" value="CHROMOSOME 1, WHOLE GENOME SHOTGUN SEQUENCE"/>
    <property type="match status" value="1"/>
</dbReference>
<evidence type="ECO:0000256" key="3">
    <source>
        <dbReference type="ARBA" id="ARBA00022989"/>
    </source>
</evidence>
<feature type="transmembrane region" description="Helical" evidence="6">
    <location>
        <begin position="234"/>
        <end position="253"/>
    </location>
</feature>
<feature type="compositionally biased region" description="Polar residues" evidence="5">
    <location>
        <begin position="689"/>
        <end position="704"/>
    </location>
</feature>
<evidence type="ECO:0000259" key="8">
    <source>
        <dbReference type="Pfam" id="PF13886"/>
    </source>
</evidence>
<dbReference type="eggNOG" id="ENOG502RXUE">
    <property type="taxonomic scope" value="Eukaryota"/>
</dbReference>
<feature type="transmembrane region" description="Helical" evidence="6">
    <location>
        <begin position="118"/>
        <end position="137"/>
    </location>
</feature>
<feature type="region of interest" description="Disordered" evidence="5">
    <location>
        <begin position="688"/>
        <end position="774"/>
    </location>
</feature>
<evidence type="ECO:0000256" key="7">
    <source>
        <dbReference type="SAM" id="SignalP"/>
    </source>
</evidence>
<evidence type="ECO:0000313" key="10">
    <source>
        <dbReference type="Proteomes" id="UP000001072"/>
    </source>
</evidence>
<feature type="region of interest" description="Disordered" evidence="5">
    <location>
        <begin position="72"/>
        <end position="100"/>
    </location>
</feature>
<dbReference type="PANTHER" id="PTHR39469:SF1">
    <property type="entry name" value="DUF4203 DOMAIN-CONTAINING PROTEIN"/>
    <property type="match status" value="1"/>
</dbReference>
<feature type="compositionally biased region" description="Polar residues" evidence="5">
    <location>
        <begin position="519"/>
        <end position="549"/>
    </location>
</feature>
<evidence type="ECO:0000256" key="1">
    <source>
        <dbReference type="ARBA" id="ARBA00004141"/>
    </source>
</evidence>
<dbReference type="STRING" id="747676.F4R4K8"/>
<dbReference type="GeneID" id="18934402"/>
<evidence type="ECO:0000256" key="5">
    <source>
        <dbReference type="SAM" id="MobiDB-lite"/>
    </source>
</evidence>
<dbReference type="InterPro" id="IPR025256">
    <property type="entry name" value="TM7S3/TM198-like_dom"/>
</dbReference>
<dbReference type="OrthoDB" id="102260at2759"/>
<dbReference type="KEGG" id="mlr:MELLADRAFT_87118"/>
<feature type="chain" id="PRO_5003314788" description="TM7S3/TM198-like domain-containing protein" evidence="7">
    <location>
        <begin position="32"/>
        <end position="774"/>
    </location>
</feature>
<feature type="compositionally biased region" description="Polar residues" evidence="5">
    <location>
        <begin position="750"/>
        <end position="763"/>
    </location>
</feature>
<dbReference type="RefSeq" id="XP_007403764.1">
    <property type="nucleotide sequence ID" value="XM_007403702.1"/>
</dbReference>
<gene>
    <name evidence="9" type="ORF">MELLADRAFT_87118</name>
</gene>
<comment type="subcellular location">
    <subcellularLocation>
        <location evidence="1">Membrane</location>
        <topology evidence="1">Multi-pass membrane protein</topology>
    </subcellularLocation>
</comment>
<dbReference type="Proteomes" id="UP000001072">
    <property type="component" value="Unassembled WGS sequence"/>
</dbReference>
<feature type="region of interest" description="Disordered" evidence="5">
    <location>
        <begin position="517"/>
        <end position="586"/>
    </location>
</feature>
<dbReference type="VEuPathDB" id="FungiDB:MELLADRAFT_87118"/>
<feature type="region of interest" description="Disordered" evidence="5">
    <location>
        <begin position="379"/>
        <end position="431"/>
    </location>
</feature>
<keyword evidence="2 6" id="KW-0812">Transmembrane</keyword>
<feature type="compositionally biased region" description="Low complexity" evidence="5">
    <location>
        <begin position="379"/>
        <end position="392"/>
    </location>
</feature>
<feature type="signal peptide" evidence="7">
    <location>
        <begin position="1"/>
        <end position="31"/>
    </location>
</feature>
<dbReference type="HOGENOM" id="CLU_365678_0_0_1"/>
<keyword evidence="4 6" id="KW-0472">Membrane</keyword>